<evidence type="ECO:0000256" key="2">
    <source>
        <dbReference type="ARBA" id="ARBA00022475"/>
    </source>
</evidence>
<feature type="transmembrane region" description="Helical" evidence="8">
    <location>
        <begin position="354"/>
        <end position="376"/>
    </location>
</feature>
<feature type="transmembrane region" description="Helical" evidence="8">
    <location>
        <begin position="142"/>
        <end position="158"/>
    </location>
</feature>
<evidence type="ECO:0000256" key="1">
    <source>
        <dbReference type="ARBA" id="ARBA00004651"/>
    </source>
</evidence>
<keyword evidence="4" id="KW-0808">Transferase</keyword>
<keyword evidence="7 8" id="KW-0472">Membrane</keyword>
<feature type="transmembrane region" description="Helical" evidence="8">
    <location>
        <begin position="326"/>
        <end position="342"/>
    </location>
</feature>
<keyword evidence="3" id="KW-0328">Glycosyltransferase</keyword>
<evidence type="ECO:0000256" key="8">
    <source>
        <dbReference type="SAM" id="Phobius"/>
    </source>
</evidence>
<keyword evidence="5 8" id="KW-0812">Transmembrane</keyword>
<evidence type="ECO:0000256" key="6">
    <source>
        <dbReference type="ARBA" id="ARBA00022989"/>
    </source>
</evidence>
<evidence type="ECO:0000256" key="5">
    <source>
        <dbReference type="ARBA" id="ARBA00022692"/>
    </source>
</evidence>
<evidence type="ECO:0000313" key="10">
    <source>
        <dbReference type="EMBL" id="OGE19037.1"/>
    </source>
</evidence>
<feature type="transmembrane region" description="Helical" evidence="8">
    <location>
        <begin position="117"/>
        <end position="136"/>
    </location>
</feature>
<evidence type="ECO:0000256" key="7">
    <source>
        <dbReference type="ARBA" id="ARBA00023136"/>
    </source>
</evidence>
<accession>A0A1F5IRS4</accession>
<sequence>MLLKKIDITFIILILIIVLGGFLRFYKLDWGEGLFAHPDEYHIVISVNQLVFPTQMHPHFFNYGTVIIYFDFFTKEFFQKFNLNPFLIGRFYSAFFSTLTILSIYLICRFILDENRALIAAFLVAITPGLIQQAHFATPESALTFFIFQSLLLLLCFTKTKRLRYILCASIFLGFGIGTKIVAIFFLPVILMTILLVFLRSPVKLISFLLLSIATSTITLVIVNPFMFLDYRNWLQSFNYEKSLGDGSTLVFYTRQFIDTYPVLFQLEKILPFVLGVSLSIFSILGIIFISVVLIKKFSLRLFIIFFTFLCFFLPNSFFFAKWTRFIAPTFPFFAIFAIYPLQQLYKKSRFFSLLLLFILIISTATWSVAVFSIYLNHDVRITADNWIKSHLPANSTYLVEGANTVDLPLNGLNRTSLDFYNLDEDPIAVQKVVNALLQTDYFIIQSRRVFINHQRLQYLYPKTARLYDNLFNGKLGFEEIKIFHSFPSLSFMGLSVEFPDEKNAEETWSVFDHPVIRIFQKKQKLEQNEYEKIII</sequence>
<dbReference type="GO" id="GO:0016763">
    <property type="term" value="F:pentosyltransferase activity"/>
    <property type="evidence" value="ECO:0007669"/>
    <property type="project" value="TreeGrafter"/>
</dbReference>
<evidence type="ECO:0000259" key="9">
    <source>
        <dbReference type="Pfam" id="PF13231"/>
    </source>
</evidence>
<dbReference type="GO" id="GO:0005886">
    <property type="term" value="C:plasma membrane"/>
    <property type="evidence" value="ECO:0007669"/>
    <property type="project" value="UniProtKB-SubCell"/>
</dbReference>
<evidence type="ECO:0000256" key="3">
    <source>
        <dbReference type="ARBA" id="ARBA00022676"/>
    </source>
</evidence>
<comment type="caution">
    <text evidence="10">The sequence shown here is derived from an EMBL/GenBank/DDBJ whole genome shotgun (WGS) entry which is preliminary data.</text>
</comment>
<dbReference type="PANTHER" id="PTHR33908:SF11">
    <property type="entry name" value="MEMBRANE PROTEIN"/>
    <property type="match status" value="1"/>
</dbReference>
<organism evidence="10 11">
    <name type="scientific">Candidatus Daviesbacteria bacterium RIFCSPHIGHO2_01_FULL_41_23</name>
    <dbReference type="NCBI Taxonomy" id="1797764"/>
    <lineage>
        <taxon>Bacteria</taxon>
        <taxon>Candidatus Daviesiibacteriota</taxon>
    </lineage>
</organism>
<feature type="transmembrane region" description="Helical" evidence="8">
    <location>
        <begin position="205"/>
        <end position="229"/>
    </location>
</feature>
<name>A0A1F5IRS4_9BACT</name>
<keyword evidence="2" id="KW-1003">Cell membrane</keyword>
<dbReference type="InterPro" id="IPR038731">
    <property type="entry name" value="RgtA/B/C-like"/>
</dbReference>
<proteinExistence type="predicted"/>
<dbReference type="Pfam" id="PF13231">
    <property type="entry name" value="PMT_2"/>
    <property type="match status" value="1"/>
</dbReference>
<evidence type="ECO:0000256" key="4">
    <source>
        <dbReference type="ARBA" id="ARBA00022679"/>
    </source>
</evidence>
<dbReference type="GO" id="GO:0009103">
    <property type="term" value="P:lipopolysaccharide biosynthetic process"/>
    <property type="evidence" value="ECO:0007669"/>
    <property type="project" value="UniProtKB-ARBA"/>
</dbReference>
<feature type="transmembrane region" description="Helical" evidence="8">
    <location>
        <begin position="302"/>
        <end position="320"/>
    </location>
</feature>
<feature type="transmembrane region" description="Helical" evidence="8">
    <location>
        <begin position="273"/>
        <end position="295"/>
    </location>
</feature>
<dbReference type="InterPro" id="IPR050297">
    <property type="entry name" value="LipidA_mod_glycosyltrf_83"/>
</dbReference>
<dbReference type="Proteomes" id="UP000176336">
    <property type="component" value="Unassembled WGS sequence"/>
</dbReference>
<keyword evidence="6 8" id="KW-1133">Transmembrane helix</keyword>
<dbReference type="PANTHER" id="PTHR33908">
    <property type="entry name" value="MANNOSYLTRANSFERASE YKCB-RELATED"/>
    <property type="match status" value="1"/>
</dbReference>
<dbReference type="EMBL" id="MFCR01000006">
    <property type="protein sequence ID" value="OGE19037.1"/>
    <property type="molecule type" value="Genomic_DNA"/>
</dbReference>
<protein>
    <recommendedName>
        <fullName evidence="9">Glycosyltransferase RgtA/B/C/D-like domain-containing protein</fullName>
    </recommendedName>
</protein>
<feature type="transmembrane region" description="Helical" evidence="8">
    <location>
        <begin position="7"/>
        <end position="26"/>
    </location>
</feature>
<feature type="transmembrane region" description="Helical" evidence="8">
    <location>
        <begin position="91"/>
        <end position="112"/>
    </location>
</feature>
<evidence type="ECO:0000313" key="11">
    <source>
        <dbReference type="Proteomes" id="UP000176336"/>
    </source>
</evidence>
<feature type="domain" description="Glycosyltransferase RgtA/B/C/D-like" evidence="9">
    <location>
        <begin position="89"/>
        <end position="225"/>
    </location>
</feature>
<gene>
    <name evidence="10" type="ORF">A2871_01650</name>
</gene>
<feature type="transmembrane region" description="Helical" evidence="8">
    <location>
        <begin position="170"/>
        <end position="199"/>
    </location>
</feature>
<comment type="subcellular location">
    <subcellularLocation>
        <location evidence="1">Cell membrane</location>
        <topology evidence="1">Multi-pass membrane protein</topology>
    </subcellularLocation>
</comment>
<dbReference type="AlphaFoldDB" id="A0A1F5IRS4"/>
<reference evidence="10 11" key="1">
    <citation type="journal article" date="2016" name="Nat. Commun.">
        <title>Thousands of microbial genomes shed light on interconnected biogeochemical processes in an aquifer system.</title>
        <authorList>
            <person name="Anantharaman K."/>
            <person name="Brown C.T."/>
            <person name="Hug L.A."/>
            <person name="Sharon I."/>
            <person name="Castelle C.J."/>
            <person name="Probst A.J."/>
            <person name="Thomas B.C."/>
            <person name="Singh A."/>
            <person name="Wilkins M.J."/>
            <person name="Karaoz U."/>
            <person name="Brodie E.L."/>
            <person name="Williams K.H."/>
            <person name="Hubbard S.S."/>
            <person name="Banfield J.F."/>
        </authorList>
    </citation>
    <scope>NUCLEOTIDE SEQUENCE [LARGE SCALE GENOMIC DNA]</scope>
</reference>